<dbReference type="GO" id="GO:0005634">
    <property type="term" value="C:nucleus"/>
    <property type="evidence" value="ECO:0007669"/>
    <property type="project" value="InterPro"/>
</dbReference>
<dbReference type="SMART" id="SM00868">
    <property type="entry name" value="zf-AD"/>
    <property type="match status" value="2"/>
</dbReference>
<dbReference type="InterPro" id="IPR012934">
    <property type="entry name" value="Znf_AD"/>
</dbReference>
<feature type="domain" description="C2H2-type" evidence="8">
    <location>
        <begin position="243"/>
        <end position="270"/>
    </location>
</feature>
<dbReference type="AlphaFoldDB" id="A0A6J2K837"/>
<keyword evidence="10" id="KW-1185">Reference proteome</keyword>
<reference evidence="11" key="1">
    <citation type="submission" date="2025-08" db="UniProtKB">
        <authorList>
            <consortium name="RefSeq"/>
        </authorList>
    </citation>
    <scope>IDENTIFICATION</scope>
    <source>
        <tissue evidence="11">Silk gland</tissue>
    </source>
</reference>
<dbReference type="PROSITE" id="PS00028">
    <property type="entry name" value="ZINC_FINGER_C2H2_1"/>
    <property type="match status" value="9"/>
</dbReference>
<dbReference type="InterPro" id="IPR013087">
    <property type="entry name" value="Znf_C2H2_type"/>
</dbReference>
<feature type="binding site" evidence="6">
    <location>
        <position position="125"/>
    </location>
    <ligand>
        <name>Zn(2+)</name>
        <dbReference type="ChEBI" id="CHEBI:29105"/>
    </ligand>
</feature>
<dbReference type="Gene3D" id="3.40.1800.20">
    <property type="match status" value="1"/>
</dbReference>
<feature type="domain" description="C2H2-type" evidence="8">
    <location>
        <begin position="640"/>
        <end position="668"/>
    </location>
</feature>
<dbReference type="GO" id="GO:0008270">
    <property type="term" value="F:zinc ion binding"/>
    <property type="evidence" value="ECO:0007669"/>
    <property type="project" value="UniProtKB-UniRule"/>
</dbReference>
<keyword evidence="1 6" id="KW-0479">Metal-binding</keyword>
<dbReference type="Pfam" id="PF00096">
    <property type="entry name" value="zf-C2H2"/>
    <property type="match status" value="2"/>
</dbReference>
<dbReference type="InterPro" id="IPR036236">
    <property type="entry name" value="Znf_C2H2_sf"/>
</dbReference>
<dbReference type="PANTHER" id="PTHR24379:SF121">
    <property type="entry name" value="C2H2-TYPE DOMAIN-CONTAINING PROTEIN"/>
    <property type="match status" value="1"/>
</dbReference>
<evidence type="ECO:0000256" key="7">
    <source>
        <dbReference type="SAM" id="MobiDB-lite"/>
    </source>
</evidence>
<feature type="domain" description="C2H2-type" evidence="8">
    <location>
        <begin position="725"/>
        <end position="750"/>
    </location>
</feature>
<evidence type="ECO:0000256" key="6">
    <source>
        <dbReference type="PROSITE-ProRule" id="PRU01263"/>
    </source>
</evidence>
<evidence type="ECO:0000313" key="11">
    <source>
        <dbReference type="RefSeq" id="XP_028038461.1"/>
    </source>
</evidence>
<evidence type="ECO:0000256" key="3">
    <source>
        <dbReference type="ARBA" id="ARBA00022771"/>
    </source>
</evidence>
<dbReference type="SMART" id="SM00355">
    <property type="entry name" value="ZnF_C2H2"/>
    <property type="match status" value="12"/>
</dbReference>
<accession>A0A6J2K837</accession>
<dbReference type="Pfam" id="PF07776">
    <property type="entry name" value="zf-AD"/>
    <property type="match status" value="1"/>
</dbReference>
<evidence type="ECO:0000259" key="8">
    <source>
        <dbReference type="PROSITE" id="PS50157"/>
    </source>
</evidence>
<feature type="binding site" evidence="6">
    <location>
        <position position="122"/>
    </location>
    <ligand>
        <name>Zn(2+)</name>
        <dbReference type="ChEBI" id="CHEBI:29105"/>
    </ligand>
</feature>
<dbReference type="RefSeq" id="XP_028038461.1">
    <property type="nucleotide sequence ID" value="XM_028182660.1"/>
</dbReference>
<keyword evidence="2" id="KW-0677">Repeat</keyword>
<dbReference type="Gene3D" id="3.30.160.60">
    <property type="entry name" value="Classic Zinc Finger"/>
    <property type="match status" value="5"/>
</dbReference>
<evidence type="ECO:0000256" key="5">
    <source>
        <dbReference type="PROSITE-ProRule" id="PRU00042"/>
    </source>
</evidence>
<gene>
    <name evidence="11" type="primary">LOC114249187</name>
</gene>
<dbReference type="Proteomes" id="UP000504629">
    <property type="component" value="Unplaced"/>
</dbReference>
<dbReference type="PROSITE" id="PS50157">
    <property type="entry name" value="ZINC_FINGER_C2H2_2"/>
    <property type="match status" value="7"/>
</dbReference>
<evidence type="ECO:0000256" key="2">
    <source>
        <dbReference type="ARBA" id="ARBA00022737"/>
    </source>
</evidence>
<feature type="domain" description="C2H2-type" evidence="8">
    <location>
        <begin position="669"/>
        <end position="696"/>
    </location>
</feature>
<feature type="domain" description="C2H2-type" evidence="8">
    <location>
        <begin position="523"/>
        <end position="550"/>
    </location>
</feature>
<evidence type="ECO:0000256" key="4">
    <source>
        <dbReference type="ARBA" id="ARBA00022833"/>
    </source>
</evidence>
<organism evidence="10 11">
    <name type="scientific">Bombyx mandarina</name>
    <name type="common">Wild silk moth</name>
    <name type="synonym">Wild silkworm</name>
    <dbReference type="NCBI Taxonomy" id="7092"/>
    <lineage>
        <taxon>Eukaryota</taxon>
        <taxon>Metazoa</taxon>
        <taxon>Ecdysozoa</taxon>
        <taxon>Arthropoda</taxon>
        <taxon>Hexapoda</taxon>
        <taxon>Insecta</taxon>
        <taxon>Pterygota</taxon>
        <taxon>Neoptera</taxon>
        <taxon>Endopterygota</taxon>
        <taxon>Lepidoptera</taxon>
        <taxon>Glossata</taxon>
        <taxon>Ditrysia</taxon>
        <taxon>Bombycoidea</taxon>
        <taxon>Bombycidae</taxon>
        <taxon>Bombycinae</taxon>
        <taxon>Bombyx</taxon>
    </lineage>
</organism>
<keyword evidence="3 5" id="KW-0863">Zinc-finger</keyword>
<dbReference type="KEGG" id="bman:114249187"/>
<dbReference type="SUPFAM" id="SSF57716">
    <property type="entry name" value="Glucocorticoid receptor-like (DNA-binding domain)"/>
    <property type="match status" value="1"/>
</dbReference>
<dbReference type="Pfam" id="PF13894">
    <property type="entry name" value="zf-C2H2_4"/>
    <property type="match status" value="1"/>
</dbReference>
<evidence type="ECO:0000313" key="10">
    <source>
        <dbReference type="Proteomes" id="UP000504629"/>
    </source>
</evidence>
<feature type="domain" description="ZAD" evidence="9">
    <location>
        <begin position="67"/>
        <end position="149"/>
    </location>
</feature>
<feature type="compositionally biased region" description="Basic and acidic residues" evidence="7">
    <location>
        <begin position="454"/>
        <end position="466"/>
    </location>
</feature>
<evidence type="ECO:0000259" key="9">
    <source>
        <dbReference type="PROSITE" id="PS51915"/>
    </source>
</evidence>
<dbReference type="OrthoDB" id="8922241at2759"/>
<feature type="region of interest" description="Disordered" evidence="7">
    <location>
        <begin position="454"/>
        <end position="481"/>
    </location>
</feature>
<dbReference type="SUPFAM" id="SSF57667">
    <property type="entry name" value="beta-beta-alpha zinc fingers"/>
    <property type="match status" value="5"/>
</dbReference>
<name>A0A6J2K837_BOMMA</name>
<proteinExistence type="predicted"/>
<feature type="domain" description="C2H2-type" evidence="8">
    <location>
        <begin position="605"/>
        <end position="628"/>
    </location>
</feature>
<dbReference type="FunFam" id="3.30.160.60:FF:000100">
    <property type="entry name" value="Zinc finger 45-like"/>
    <property type="match status" value="1"/>
</dbReference>
<feature type="binding site" evidence="6">
    <location>
        <position position="69"/>
    </location>
    <ligand>
        <name>Zn(2+)</name>
        <dbReference type="ChEBI" id="CHEBI:29105"/>
    </ligand>
</feature>
<feature type="domain" description="C2H2-type" evidence="8">
    <location>
        <begin position="697"/>
        <end position="724"/>
    </location>
</feature>
<dbReference type="PROSITE" id="PS51915">
    <property type="entry name" value="ZAD"/>
    <property type="match status" value="1"/>
</dbReference>
<feature type="binding site" evidence="6">
    <location>
        <position position="72"/>
    </location>
    <ligand>
        <name>Zn(2+)</name>
        <dbReference type="ChEBI" id="CHEBI:29105"/>
    </ligand>
</feature>
<dbReference type="GeneID" id="114249187"/>
<evidence type="ECO:0000256" key="1">
    <source>
        <dbReference type="ARBA" id="ARBA00022723"/>
    </source>
</evidence>
<protein>
    <submittedName>
        <fullName evidence="11">Zinc finger protein 60-like</fullName>
    </submittedName>
</protein>
<sequence length="778" mass="90971">MDYDSIPEFPAFNSNKLVKTYPKAKKSRIVKQEVEKPQIPIRIEVKKEALTSKNALIFMLEGCLKLKVCRYCLHETPLLSELEQILQIATPRGIYKISIKEIIASFYPVKISEDKNFPDKICNKCLSSALSSYLFAQQCEQAERALRNCFEDIYEKFEKIDPLERPKKRGRQKLNPNYNKIYAEHKNVMDYAEPIINLKNTSTESLTKEEKLQDYECLKCCEVLPNVESLLNHEKLHPKSMWYHCRICGKAYPKRHQVKKHFITHGREEVEIPDHSFSCKICNYNTKEYNVYLQHIEKHKFQELLQDLIDRKTDKFCSICLKKKNRLFDMESMLCLHGGCPELSGDRSLYKIVSSMLPEINESRNMGTKICEKCLDHAIIAYVFVNQFYFTRNRLDVCINSLTNGLNVVDASKGNVFAEISLSTIMPIQNSLSLFSTQDQPSDEKELKVDVLEDEFRQQDETGDEKTDSEDERDNCREDIEAPLPKHDLVNGYEDLDPMSRVSEFLTFKKPVLRKPKPAAESYTCPLCYKNFISDYFLKRHIVRHANRNVQCGACLQVFKTKFNFIEHVKSVHRTNVKPLIKCEICERHVSLKKLKSHTRAHSETNCVLCGKVFVSVKHYRAHMERHALKLRLIRRRYVKTCGFCEKECANKNALTAHVNKVHLQVKPYACDMCEKQFYTEYDLRCHMKLHSSKSKERCELCFKVLRSRSQLVAHIRKHMGVRPYACQLCNHTFYSQNKTYVHMRRRHGGIHVCKFCKTAYSTQRKLEIHTQTSHSVI</sequence>
<keyword evidence="4 6" id="KW-0862">Zinc</keyword>
<dbReference type="PANTHER" id="PTHR24379">
    <property type="entry name" value="KRAB AND ZINC FINGER DOMAIN-CONTAINING"/>
    <property type="match status" value="1"/>
</dbReference>